<gene>
    <name evidence="1" type="primary">tagF</name>
    <name evidence="1" type="ORF">KC729_05355</name>
</gene>
<dbReference type="Gene3D" id="3.40.1730.10">
    <property type="entry name" value="pa0076 domain"/>
    <property type="match status" value="1"/>
</dbReference>
<comment type="caution">
    <text evidence="1">The sequence shown here is derived from an EMBL/GenBank/DDBJ whole genome shotgun (WGS) entry which is preliminary data.</text>
</comment>
<dbReference type="InterPro" id="IPR017748">
    <property type="entry name" value="TagF"/>
</dbReference>
<dbReference type="EMBL" id="JAGQHR010000108">
    <property type="protein sequence ID" value="MCA9727091.1"/>
    <property type="molecule type" value="Genomic_DNA"/>
</dbReference>
<reference evidence="1" key="1">
    <citation type="submission" date="2020-04" db="EMBL/GenBank/DDBJ databases">
        <authorList>
            <person name="Zhang T."/>
        </authorList>
    </citation>
    <scope>NUCLEOTIDE SEQUENCE</scope>
    <source>
        <strain evidence="1">HKST-UBA01</strain>
    </source>
</reference>
<dbReference type="NCBIfam" id="TIGR03373">
    <property type="entry name" value="VI_minor_4"/>
    <property type="match status" value="1"/>
</dbReference>
<name>A0A956RN32_UNCEI</name>
<protein>
    <submittedName>
        <fullName evidence="1">Type VI secretion system-associated protein TagF</fullName>
    </submittedName>
</protein>
<sequence>MSMVPVDKFGCFGKLSLSREFLVERASDLTKCGFDSWVSEGMALARSPLGSAYKERALGFPPYRFVWSGHARRSASLVGHLTPGADAAGRLHPFSVFAVLDSEAMRSDEPAQALRLAGLHAMLEDAAGRARTCTEPAALTSLVRSLRCDLAPDTSYETAEYRSFLETRTNGELWTGVLGDAAAPGRYQILQALFETVEYLRGRAATDVHMGVRFPLPAGPAVMEIAFWLDLTTRIFRGSIDGCCYLWNAGAGETPATGTSLSAGVPGASVSTESAGLAGSPHLLFFFSPPTTAQFVALIDPASDVESISYLERPYGGPPEDRMAPALRSVLDEPNAPLRAILDWAASA</sequence>
<reference evidence="1" key="2">
    <citation type="journal article" date="2021" name="Microbiome">
        <title>Successional dynamics and alternative stable states in a saline activated sludge microbial community over 9 years.</title>
        <authorList>
            <person name="Wang Y."/>
            <person name="Ye J."/>
            <person name="Ju F."/>
            <person name="Liu L."/>
            <person name="Boyd J.A."/>
            <person name="Deng Y."/>
            <person name="Parks D.H."/>
            <person name="Jiang X."/>
            <person name="Yin X."/>
            <person name="Woodcroft B.J."/>
            <person name="Tyson G.W."/>
            <person name="Hugenholtz P."/>
            <person name="Polz M.F."/>
            <person name="Zhang T."/>
        </authorList>
    </citation>
    <scope>NUCLEOTIDE SEQUENCE</scope>
    <source>
        <strain evidence="1">HKST-UBA01</strain>
    </source>
</reference>
<evidence type="ECO:0000313" key="1">
    <source>
        <dbReference type="EMBL" id="MCA9727091.1"/>
    </source>
</evidence>
<organism evidence="1 2">
    <name type="scientific">Eiseniibacteriota bacterium</name>
    <dbReference type="NCBI Taxonomy" id="2212470"/>
    <lineage>
        <taxon>Bacteria</taxon>
        <taxon>Candidatus Eiseniibacteriota</taxon>
    </lineage>
</organism>
<dbReference type="Pfam" id="PF09867">
    <property type="entry name" value="TagF_N"/>
    <property type="match status" value="1"/>
</dbReference>
<dbReference type="InterPro" id="IPR038225">
    <property type="entry name" value="TagF_sf"/>
</dbReference>
<dbReference type="Proteomes" id="UP000697710">
    <property type="component" value="Unassembled WGS sequence"/>
</dbReference>
<evidence type="ECO:0000313" key="2">
    <source>
        <dbReference type="Proteomes" id="UP000697710"/>
    </source>
</evidence>
<accession>A0A956RN32</accession>
<proteinExistence type="predicted"/>
<dbReference type="AlphaFoldDB" id="A0A956RN32"/>